<feature type="transmembrane region" description="Helical" evidence="1">
    <location>
        <begin position="87"/>
        <end position="103"/>
    </location>
</feature>
<dbReference type="PANTHER" id="PTHR23028:SF53">
    <property type="entry name" value="ACYL_TRANSF_3 DOMAIN-CONTAINING PROTEIN"/>
    <property type="match status" value="1"/>
</dbReference>
<sequence>MNFQSAIAGRNLFKETAKPEYFPAFDYLRIVIAIGVFISHAREFGNLGNACVQIFFALSGFLIGGILLRSSRADLARFYYNRSTRIWIPYGIAIVLLFAATALRQSLADPKIWEFFFYDVTFVYNWFGPPQLATSVLRMPLNGTGNHFWSICVEEQFYLLAPFLLLFVSHQTLILALVALFVVNFFYPHDFAAIALGVLLAISRKRFGDWYLTRRGLTAVLIVGALSTLLMALGLVAYSKIFPVIAVTIIGSLAFEGQANQAGKTLGGMSFSFYLNHWIGLFVRPWTT</sequence>
<reference evidence="3 4" key="1">
    <citation type="submission" date="2014-03" db="EMBL/GenBank/DDBJ databases">
        <title>Bradyrhizobium valentinum sp. nov., isolated from effective nodules of Lupinus mariae-josephae, a lupine endemic of basic-lime soils in Eastern Spain.</title>
        <authorList>
            <person name="Duran D."/>
            <person name="Rey L."/>
            <person name="Navarro A."/>
            <person name="Busquets A."/>
            <person name="Imperial J."/>
            <person name="Ruiz-Argueso T."/>
        </authorList>
    </citation>
    <scope>NUCLEOTIDE SEQUENCE [LARGE SCALE GENOMIC DNA]</scope>
    <source>
        <strain evidence="3 4">CCBAU 23086</strain>
    </source>
</reference>
<dbReference type="GO" id="GO:0000271">
    <property type="term" value="P:polysaccharide biosynthetic process"/>
    <property type="evidence" value="ECO:0007669"/>
    <property type="project" value="TreeGrafter"/>
</dbReference>
<dbReference type="GO" id="GO:0016020">
    <property type="term" value="C:membrane"/>
    <property type="evidence" value="ECO:0007669"/>
    <property type="project" value="TreeGrafter"/>
</dbReference>
<keyword evidence="1" id="KW-1133">Transmembrane helix</keyword>
<accession>A0A0R3N5Y9</accession>
<dbReference type="AlphaFoldDB" id="A0A0R3N5Y9"/>
<dbReference type="EMBL" id="LLYB01000034">
    <property type="protein sequence ID" value="KRR27880.1"/>
    <property type="molecule type" value="Genomic_DNA"/>
</dbReference>
<feature type="domain" description="Acyltransferase 3" evidence="2">
    <location>
        <begin position="23"/>
        <end position="280"/>
    </location>
</feature>
<proteinExistence type="predicted"/>
<comment type="caution">
    <text evidence="3">The sequence shown here is derived from an EMBL/GenBank/DDBJ whole genome shotgun (WGS) entry which is preliminary data.</text>
</comment>
<dbReference type="Proteomes" id="UP000051660">
    <property type="component" value="Unassembled WGS sequence"/>
</dbReference>
<protein>
    <recommendedName>
        <fullName evidence="2">Acyltransferase 3 domain-containing protein</fullName>
    </recommendedName>
</protein>
<dbReference type="PANTHER" id="PTHR23028">
    <property type="entry name" value="ACETYLTRANSFERASE"/>
    <property type="match status" value="1"/>
</dbReference>
<evidence type="ECO:0000313" key="3">
    <source>
        <dbReference type="EMBL" id="KRR27880.1"/>
    </source>
</evidence>
<keyword evidence="1" id="KW-0812">Transmembrane</keyword>
<keyword evidence="1" id="KW-0472">Membrane</keyword>
<dbReference type="Pfam" id="PF01757">
    <property type="entry name" value="Acyl_transf_3"/>
    <property type="match status" value="1"/>
</dbReference>
<organism evidence="3 4">
    <name type="scientific">Bradyrhizobium lablabi</name>
    <dbReference type="NCBI Taxonomy" id="722472"/>
    <lineage>
        <taxon>Bacteria</taxon>
        <taxon>Pseudomonadati</taxon>
        <taxon>Pseudomonadota</taxon>
        <taxon>Alphaproteobacteria</taxon>
        <taxon>Hyphomicrobiales</taxon>
        <taxon>Nitrobacteraceae</taxon>
        <taxon>Bradyrhizobium</taxon>
    </lineage>
</organism>
<evidence type="ECO:0000259" key="2">
    <source>
        <dbReference type="Pfam" id="PF01757"/>
    </source>
</evidence>
<feature type="transmembrane region" description="Helical" evidence="1">
    <location>
        <begin position="216"/>
        <end position="235"/>
    </location>
</feature>
<dbReference type="InterPro" id="IPR002656">
    <property type="entry name" value="Acyl_transf_3_dom"/>
</dbReference>
<dbReference type="OrthoDB" id="9796461at2"/>
<feature type="transmembrane region" description="Helical" evidence="1">
    <location>
        <begin position="21"/>
        <end position="41"/>
    </location>
</feature>
<feature type="transmembrane region" description="Helical" evidence="1">
    <location>
        <begin position="186"/>
        <end position="204"/>
    </location>
</feature>
<feature type="transmembrane region" description="Helical" evidence="1">
    <location>
        <begin position="157"/>
        <end position="180"/>
    </location>
</feature>
<gene>
    <name evidence="3" type="ORF">CQ14_08560</name>
</gene>
<dbReference type="GO" id="GO:0016747">
    <property type="term" value="F:acyltransferase activity, transferring groups other than amino-acyl groups"/>
    <property type="evidence" value="ECO:0007669"/>
    <property type="project" value="InterPro"/>
</dbReference>
<name>A0A0R3N5Y9_9BRAD</name>
<evidence type="ECO:0000256" key="1">
    <source>
        <dbReference type="SAM" id="Phobius"/>
    </source>
</evidence>
<evidence type="ECO:0000313" key="4">
    <source>
        <dbReference type="Proteomes" id="UP000051660"/>
    </source>
</evidence>
<dbReference type="InterPro" id="IPR050879">
    <property type="entry name" value="Acyltransferase_3"/>
</dbReference>
<feature type="transmembrane region" description="Helical" evidence="1">
    <location>
        <begin position="47"/>
        <end position="67"/>
    </location>
</feature>